<dbReference type="EMBL" id="JAWXYG010000011">
    <property type="protein sequence ID" value="KAK4258677.1"/>
    <property type="molecule type" value="Genomic_DNA"/>
</dbReference>
<accession>A0AAE1IXH3</accession>
<protein>
    <recommendedName>
        <fullName evidence="8">BZIP domain-containing protein</fullName>
    </recommendedName>
</protein>
<proteinExistence type="inferred from homology"/>
<feature type="region of interest" description="Disordered" evidence="7">
    <location>
        <begin position="295"/>
        <end position="314"/>
    </location>
</feature>
<evidence type="ECO:0000313" key="10">
    <source>
        <dbReference type="Proteomes" id="UP001293593"/>
    </source>
</evidence>
<dbReference type="InterPro" id="IPR046347">
    <property type="entry name" value="bZIP_sf"/>
</dbReference>
<sequence length="314" mass="35140">MTESQSSSSSSKRGTLVADLDFQLKRVSVQLWILGGQKEPHLVKQHGSLADFNQEFDRVTDNLKFTEDELVRVYIAGLKDEIAASLCLSRPPTTLLEARSRARDQEIVSQMESPKESTNDGSSLPWTQEVQEKALEDQEACGSSQEESFDQQETLTDGPNETVRTSGEDDSGKTQDSRAAVSPQLPPSARPIVLALPAFVPLEEDQIRRERKSQLNRESAGRSGIRKQQEHEELQNMRDRLQNMRDNLIREISTMKKSLLNLSEDCMELSCSNDAIEKEIVEKYGPDAIADLLPFKPARMSSDESPSQGSDRSQ</sequence>
<evidence type="ECO:0000256" key="7">
    <source>
        <dbReference type="SAM" id="MobiDB-lite"/>
    </source>
</evidence>
<evidence type="ECO:0000256" key="1">
    <source>
        <dbReference type="ARBA" id="ARBA00004123"/>
    </source>
</evidence>
<dbReference type="GO" id="GO:0005634">
    <property type="term" value="C:nucleus"/>
    <property type="evidence" value="ECO:0007669"/>
    <property type="project" value="UniProtKB-SubCell"/>
</dbReference>
<comment type="subcellular location">
    <subcellularLocation>
        <location evidence="1">Nucleus</location>
    </subcellularLocation>
</comment>
<keyword evidence="10" id="KW-1185">Reference proteome</keyword>
<keyword evidence="6" id="KW-0539">Nucleus</keyword>
<reference evidence="9" key="1">
    <citation type="submission" date="2023-10" db="EMBL/GenBank/DDBJ databases">
        <title>Chromosome-level genome of the transformable northern wattle, Acacia crassicarpa.</title>
        <authorList>
            <person name="Massaro I."/>
            <person name="Sinha N.R."/>
            <person name="Poethig S."/>
            <person name="Leichty A.R."/>
        </authorList>
    </citation>
    <scope>NUCLEOTIDE SEQUENCE</scope>
    <source>
        <strain evidence="9">Acra3RX</strain>
        <tissue evidence="9">Leaf</tissue>
    </source>
</reference>
<feature type="domain" description="BZIP" evidence="8">
    <location>
        <begin position="206"/>
        <end position="269"/>
    </location>
</feature>
<name>A0AAE1IXH3_9FABA</name>
<evidence type="ECO:0000259" key="8">
    <source>
        <dbReference type="PROSITE" id="PS50217"/>
    </source>
</evidence>
<dbReference type="SMART" id="SM00338">
    <property type="entry name" value="BRLZ"/>
    <property type="match status" value="1"/>
</dbReference>
<dbReference type="PANTHER" id="PTHR45967:SF38">
    <property type="entry name" value="G-BOX-BINDING FACTOR 2"/>
    <property type="match status" value="1"/>
</dbReference>
<dbReference type="InterPro" id="IPR044827">
    <property type="entry name" value="GBF-like"/>
</dbReference>
<feature type="compositionally biased region" description="Basic and acidic residues" evidence="7">
    <location>
        <begin position="166"/>
        <end position="176"/>
    </location>
</feature>
<gene>
    <name evidence="9" type="ORF">QN277_005100</name>
</gene>
<organism evidence="9 10">
    <name type="scientific">Acacia crassicarpa</name>
    <name type="common">northern wattle</name>
    <dbReference type="NCBI Taxonomy" id="499986"/>
    <lineage>
        <taxon>Eukaryota</taxon>
        <taxon>Viridiplantae</taxon>
        <taxon>Streptophyta</taxon>
        <taxon>Embryophyta</taxon>
        <taxon>Tracheophyta</taxon>
        <taxon>Spermatophyta</taxon>
        <taxon>Magnoliopsida</taxon>
        <taxon>eudicotyledons</taxon>
        <taxon>Gunneridae</taxon>
        <taxon>Pentapetalae</taxon>
        <taxon>rosids</taxon>
        <taxon>fabids</taxon>
        <taxon>Fabales</taxon>
        <taxon>Fabaceae</taxon>
        <taxon>Caesalpinioideae</taxon>
        <taxon>mimosoid clade</taxon>
        <taxon>Acacieae</taxon>
        <taxon>Acacia</taxon>
    </lineage>
</organism>
<feature type="compositionally biased region" description="Polar residues" evidence="7">
    <location>
        <begin position="119"/>
        <end position="129"/>
    </location>
</feature>
<dbReference type="PROSITE" id="PS50217">
    <property type="entry name" value="BZIP"/>
    <property type="match status" value="1"/>
</dbReference>
<evidence type="ECO:0000256" key="6">
    <source>
        <dbReference type="ARBA" id="ARBA00023242"/>
    </source>
</evidence>
<dbReference type="InterPro" id="IPR045314">
    <property type="entry name" value="bZIP_plant_GBF1"/>
</dbReference>
<comment type="similarity">
    <text evidence="2">Belongs to the bZIP family.</text>
</comment>
<evidence type="ECO:0000313" key="9">
    <source>
        <dbReference type="EMBL" id="KAK4258677.1"/>
    </source>
</evidence>
<feature type="region of interest" description="Disordered" evidence="7">
    <location>
        <begin position="210"/>
        <end position="233"/>
    </location>
</feature>
<dbReference type="Proteomes" id="UP001293593">
    <property type="component" value="Unassembled WGS sequence"/>
</dbReference>
<evidence type="ECO:0000256" key="5">
    <source>
        <dbReference type="ARBA" id="ARBA00023163"/>
    </source>
</evidence>
<dbReference type="GO" id="GO:0043565">
    <property type="term" value="F:sequence-specific DNA binding"/>
    <property type="evidence" value="ECO:0007669"/>
    <property type="project" value="InterPro"/>
</dbReference>
<keyword evidence="5" id="KW-0804">Transcription</keyword>
<dbReference type="PANTHER" id="PTHR45967">
    <property type="entry name" value="G-BOX-BINDING FACTOR 3-RELATED"/>
    <property type="match status" value="1"/>
</dbReference>
<dbReference type="AlphaFoldDB" id="A0AAE1IXH3"/>
<feature type="compositionally biased region" description="Polar residues" evidence="7">
    <location>
        <begin position="141"/>
        <end position="165"/>
    </location>
</feature>
<dbReference type="InterPro" id="IPR004827">
    <property type="entry name" value="bZIP"/>
</dbReference>
<evidence type="ECO:0000256" key="2">
    <source>
        <dbReference type="ARBA" id="ARBA00007163"/>
    </source>
</evidence>
<feature type="region of interest" description="Disordered" evidence="7">
    <location>
        <begin position="105"/>
        <end position="188"/>
    </location>
</feature>
<evidence type="ECO:0000256" key="4">
    <source>
        <dbReference type="ARBA" id="ARBA00023125"/>
    </source>
</evidence>
<keyword evidence="4" id="KW-0238">DNA-binding</keyword>
<dbReference type="CDD" id="cd14702">
    <property type="entry name" value="bZIP_plant_GBF1"/>
    <property type="match status" value="1"/>
</dbReference>
<dbReference type="GO" id="GO:0003700">
    <property type="term" value="F:DNA-binding transcription factor activity"/>
    <property type="evidence" value="ECO:0007669"/>
    <property type="project" value="InterPro"/>
</dbReference>
<comment type="caution">
    <text evidence="9">The sequence shown here is derived from an EMBL/GenBank/DDBJ whole genome shotgun (WGS) entry which is preliminary data.</text>
</comment>
<dbReference type="SUPFAM" id="SSF57959">
    <property type="entry name" value="Leucine zipper domain"/>
    <property type="match status" value="1"/>
</dbReference>
<evidence type="ECO:0000256" key="3">
    <source>
        <dbReference type="ARBA" id="ARBA00023015"/>
    </source>
</evidence>
<keyword evidence="3" id="KW-0805">Transcription regulation</keyword>
<dbReference type="Pfam" id="PF00170">
    <property type="entry name" value="bZIP_1"/>
    <property type="match status" value="1"/>
</dbReference>
<feature type="compositionally biased region" description="Polar residues" evidence="7">
    <location>
        <begin position="303"/>
        <end position="314"/>
    </location>
</feature>